<dbReference type="Proteomes" id="UP000028488">
    <property type="component" value="Chromosome"/>
</dbReference>
<dbReference type="GO" id="GO:0008168">
    <property type="term" value="F:methyltransferase activity"/>
    <property type="evidence" value="ECO:0007669"/>
    <property type="project" value="UniProtKB-KW"/>
</dbReference>
<proteinExistence type="predicted"/>
<dbReference type="GO" id="GO:0031167">
    <property type="term" value="P:rRNA methylation"/>
    <property type="evidence" value="ECO:0007669"/>
    <property type="project" value="InterPro"/>
</dbReference>
<sequence>MTRIIAGLAGGRRLRVPPSGTRPTSDRVREALFSALHSRMDLEGASVLDLYAGSGALGLEALSRGADRVVLVESDAKAAGIIKHNVTTVGLPGAEVRGAPVAAVLAGTADRPYDLVMADPPYAVDDGAVQTVLGHLRGNGWVGDGSIVVLERSSRSPETVWPEGFAPVKAKKYGEARIELATCYGLDS</sequence>
<dbReference type="Pfam" id="PF03602">
    <property type="entry name" value="Cons_hypoth95"/>
    <property type="match status" value="1"/>
</dbReference>
<dbReference type="InterPro" id="IPR029063">
    <property type="entry name" value="SAM-dependent_MTases_sf"/>
</dbReference>
<gene>
    <name evidence="3" type="ORF">EP51_07915</name>
</gene>
<organism evidence="3 4">
    <name type="scientific">Rhodococcus opacus</name>
    <name type="common">Nocardia opaca</name>
    <dbReference type="NCBI Taxonomy" id="37919"/>
    <lineage>
        <taxon>Bacteria</taxon>
        <taxon>Bacillati</taxon>
        <taxon>Actinomycetota</taxon>
        <taxon>Actinomycetes</taxon>
        <taxon>Mycobacteriales</taxon>
        <taxon>Nocardiaceae</taxon>
        <taxon>Rhodococcus</taxon>
    </lineage>
</organism>
<dbReference type="Gene3D" id="3.40.50.150">
    <property type="entry name" value="Vaccinia Virus protein VP39"/>
    <property type="match status" value="1"/>
</dbReference>
<reference evidence="3 4" key="1">
    <citation type="submission" date="2014-07" db="EMBL/GenBank/DDBJ databases">
        <title>Genome Sequence of Rhodococcus opacus Strain R7, a Biodegrader of Mono- and Polycyclic Aromatic Hydrocarbons.</title>
        <authorList>
            <person name="Di Gennaro P."/>
            <person name="Zampolli J."/>
            <person name="Presti I."/>
            <person name="Cappelletti M."/>
            <person name="D'Ursi P."/>
            <person name="Orro A."/>
            <person name="Mezzelani A."/>
            <person name="Milanesi L."/>
        </authorList>
    </citation>
    <scope>NUCLEOTIDE SEQUENCE [LARGE SCALE GENOMIC DNA]</scope>
    <source>
        <strain evidence="3 4">R7</strain>
    </source>
</reference>
<dbReference type="RefSeq" id="WP_112299383.1">
    <property type="nucleotide sequence ID" value="NZ_CP008947.1"/>
</dbReference>
<dbReference type="PIRSF" id="PIRSF004553">
    <property type="entry name" value="CHP00095"/>
    <property type="match status" value="1"/>
</dbReference>
<dbReference type="eggNOG" id="COG0742">
    <property type="taxonomic scope" value="Bacteria"/>
</dbReference>
<dbReference type="AlphaFoldDB" id="A0A076EH32"/>
<evidence type="ECO:0000313" key="4">
    <source>
        <dbReference type="Proteomes" id="UP000028488"/>
    </source>
</evidence>
<dbReference type="CDD" id="cd02440">
    <property type="entry name" value="AdoMet_MTases"/>
    <property type="match status" value="1"/>
</dbReference>
<dbReference type="PANTHER" id="PTHR43542:SF1">
    <property type="entry name" value="METHYLTRANSFERASE"/>
    <property type="match status" value="1"/>
</dbReference>
<evidence type="ECO:0000313" key="3">
    <source>
        <dbReference type="EMBL" id="AII04522.1"/>
    </source>
</evidence>
<dbReference type="PANTHER" id="PTHR43542">
    <property type="entry name" value="METHYLTRANSFERASE"/>
    <property type="match status" value="1"/>
</dbReference>
<dbReference type="NCBIfam" id="TIGR00095">
    <property type="entry name" value="16S rRNA (guanine(966)-N(2))-methyltransferase RsmD"/>
    <property type="match status" value="1"/>
</dbReference>
<evidence type="ECO:0000256" key="1">
    <source>
        <dbReference type="ARBA" id="ARBA00022603"/>
    </source>
</evidence>
<dbReference type="EMBL" id="CP008947">
    <property type="protein sequence ID" value="AII04522.1"/>
    <property type="molecule type" value="Genomic_DNA"/>
</dbReference>
<name>A0A076EH32_RHOOP</name>
<protein>
    <submittedName>
        <fullName evidence="3">Methyltransferase</fullName>
    </submittedName>
</protein>
<dbReference type="SUPFAM" id="SSF53335">
    <property type="entry name" value="S-adenosyl-L-methionine-dependent methyltransferases"/>
    <property type="match status" value="1"/>
</dbReference>
<evidence type="ECO:0000256" key="2">
    <source>
        <dbReference type="ARBA" id="ARBA00022679"/>
    </source>
</evidence>
<accession>A0A076EH32</accession>
<keyword evidence="2 3" id="KW-0808">Transferase</keyword>
<keyword evidence="1 3" id="KW-0489">Methyltransferase</keyword>
<dbReference type="InterPro" id="IPR004398">
    <property type="entry name" value="RNA_MeTrfase_RsmD"/>
</dbReference>